<proteinExistence type="predicted"/>
<evidence type="ECO:0000313" key="1">
    <source>
        <dbReference type="EMBL" id="TNN63825.1"/>
    </source>
</evidence>
<accession>A0A4Z2HEV1</accession>
<comment type="caution">
    <text evidence="1">The sequence shown here is derived from an EMBL/GenBank/DDBJ whole genome shotgun (WGS) entry which is preliminary data.</text>
</comment>
<dbReference type="AlphaFoldDB" id="A0A4Z2HEV1"/>
<protein>
    <submittedName>
        <fullName evidence="1">Uncharacterized protein</fullName>
    </submittedName>
</protein>
<gene>
    <name evidence="1" type="ORF">EYF80_025943</name>
</gene>
<name>A0A4Z2HEV1_9TELE</name>
<dbReference type="Proteomes" id="UP000314294">
    <property type="component" value="Unassembled WGS sequence"/>
</dbReference>
<dbReference type="EMBL" id="SRLO01000265">
    <property type="protein sequence ID" value="TNN63825.1"/>
    <property type="molecule type" value="Genomic_DNA"/>
</dbReference>
<sequence>MVVCAPSSVVLVRLHHPRVQREHAHPCACNTNTGPYGHLHAYCHVNNDMQTTLVMCATSPRNRLASERAKRTLASLLCP</sequence>
<reference evidence="1 2" key="1">
    <citation type="submission" date="2019-03" db="EMBL/GenBank/DDBJ databases">
        <title>First draft genome of Liparis tanakae, snailfish: a comprehensive survey of snailfish specific genes.</title>
        <authorList>
            <person name="Kim W."/>
            <person name="Song I."/>
            <person name="Jeong J.-H."/>
            <person name="Kim D."/>
            <person name="Kim S."/>
            <person name="Ryu S."/>
            <person name="Song J.Y."/>
            <person name="Lee S.K."/>
        </authorList>
    </citation>
    <scope>NUCLEOTIDE SEQUENCE [LARGE SCALE GENOMIC DNA]</scope>
    <source>
        <tissue evidence="1">Muscle</tissue>
    </source>
</reference>
<evidence type="ECO:0000313" key="2">
    <source>
        <dbReference type="Proteomes" id="UP000314294"/>
    </source>
</evidence>
<keyword evidence="2" id="KW-1185">Reference proteome</keyword>
<organism evidence="1 2">
    <name type="scientific">Liparis tanakae</name>
    <name type="common">Tanaka's snailfish</name>
    <dbReference type="NCBI Taxonomy" id="230148"/>
    <lineage>
        <taxon>Eukaryota</taxon>
        <taxon>Metazoa</taxon>
        <taxon>Chordata</taxon>
        <taxon>Craniata</taxon>
        <taxon>Vertebrata</taxon>
        <taxon>Euteleostomi</taxon>
        <taxon>Actinopterygii</taxon>
        <taxon>Neopterygii</taxon>
        <taxon>Teleostei</taxon>
        <taxon>Neoteleostei</taxon>
        <taxon>Acanthomorphata</taxon>
        <taxon>Eupercaria</taxon>
        <taxon>Perciformes</taxon>
        <taxon>Cottioidei</taxon>
        <taxon>Cottales</taxon>
        <taxon>Liparidae</taxon>
        <taxon>Liparis</taxon>
    </lineage>
</organism>